<name>A0ABU1TGJ7_9SPHI</name>
<comment type="caution">
    <text evidence="1">The sequence shown here is derived from an EMBL/GenBank/DDBJ whole genome shotgun (WGS) entry which is preliminary data.</text>
</comment>
<dbReference type="Proteomes" id="UP001247620">
    <property type="component" value="Unassembled WGS sequence"/>
</dbReference>
<gene>
    <name evidence="1" type="ORF">J2W55_004378</name>
</gene>
<proteinExistence type="predicted"/>
<dbReference type="EMBL" id="JAVDUU010000004">
    <property type="protein sequence ID" value="MDR6944518.1"/>
    <property type="molecule type" value="Genomic_DNA"/>
</dbReference>
<evidence type="ECO:0000313" key="1">
    <source>
        <dbReference type="EMBL" id="MDR6944518.1"/>
    </source>
</evidence>
<keyword evidence="2" id="KW-1185">Reference proteome</keyword>
<reference evidence="1 2" key="1">
    <citation type="submission" date="2023-07" db="EMBL/GenBank/DDBJ databases">
        <title>Sorghum-associated microbial communities from plants grown in Nebraska, USA.</title>
        <authorList>
            <person name="Schachtman D."/>
        </authorList>
    </citation>
    <scope>NUCLEOTIDE SEQUENCE [LARGE SCALE GENOMIC DNA]</scope>
    <source>
        <strain evidence="1 2">3262</strain>
    </source>
</reference>
<dbReference type="RefSeq" id="WP_310100866.1">
    <property type="nucleotide sequence ID" value="NZ_JAVDUU010000004.1"/>
</dbReference>
<evidence type="ECO:0000313" key="2">
    <source>
        <dbReference type="Proteomes" id="UP001247620"/>
    </source>
</evidence>
<accession>A0ABU1TGJ7</accession>
<protein>
    <submittedName>
        <fullName evidence="1">Uncharacterized protein</fullName>
    </submittedName>
</protein>
<sequence length="64" mass="6968">MPIAERPIAAKAVTFVATKVTKKAFSRNASLPHIAFALQTWQNHGLLNFAATAFTHYPALQANC</sequence>
<organism evidence="1 2">
    <name type="scientific">Mucilaginibacter pocheonensis</name>
    <dbReference type="NCBI Taxonomy" id="398050"/>
    <lineage>
        <taxon>Bacteria</taxon>
        <taxon>Pseudomonadati</taxon>
        <taxon>Bacteroidota</taxon>
        <taxon>Sphingobacteriia</taxon>
        <taxon>Sphingobacteriales</taxon>
        <taxon>Sphingobacteriaceae</taxon>
        <taxon>Mucilaginibacter</taxon>
    </lineage>
</organism>